<organism evidence="1 2">
    <name type="scientific">Hymenobacter glaciei</name>
    <dbReference type="NCBI Taxonomy" id="877209"/>
    <lineage>
        <taxon>Bacteria</taxon>
        <taxon>Pseudomonadati</taxon>
        <taxon>Bacteroidota</taxon>
        <taxon>Cytophagia</taxon>
        <taxon>Cytophagales</taxon>
        <taxon>Hymenobacteraceae</taxon>
        <taxon>Hymenobacter</taxon>
    </lineage>
</organism>
<keyword evidence="2" id="KW-1185">Reference proteome</keyword>
<comment type="caution">
    <text evidence="1">The sequence shown here is derived from an EMBL/GenBank/DDBJ whole genome shotgun (WGS) entry which is preliminary data.</text>
</comment>
<evidence type="ECO:0000313" key="2">
    <source>
        <dbReference type="Proteomes" id="UP001501469"/>
    </source>
</evidence>
<gene>
    <name evidence="1" type="ORF">GCM10022409_48480</name>
</gene>
<name>A0ABP7UYV7_9BACT</name>
<proteinExistence type="predicted"/>
<sequence>MAEKLTRDGATVHIRPHNAAQAALPILNLPRLCKQLSQEIQAIKENLKAAAAELRIL</sequence>
<reference evidence="2" key="1">
    <citation type="journal article" date="2019" name="Int. J. Syst. Evol. Microbiol.">
        <title>The Global Catalogue of Microorganisms (GCM) 10K type strain sequencing project: providing services to taxonomists for standard genome sequencing and annotation.</title>
        <authorList>
            <consortium name="The Broad Institute Genomics Platform"/>
            <consortium name="The Broad Institute Genome Sequencing Center for Infectious Disease"/>
            <person name="Wu L."/>
            <person name="Ma J."/>
        </authorList>
    </citation>
    <scope>NUCLEOTIDE SEQUENCE [LARGE SCALE GENOMIC DNA]</scope>
    <source>
        <strain evidence="2">JCM 17225</strain>
    </source>
</reference>
<protein>
    <submittedName>
        <fullName evidence="1">Uncharacterized protein</fullName>
    </submittedName>
</protein>
<evidence type="ECO:0000313" key="1">
    <source>
        <dbReference type="EMBL" id="GAA4055546.1"/>
    </source>
</evidence>
<accession>A0ABP7UYV7</accession>
<dbReference type="EMBL" id="BAABDK010000035">
    <property type="protein sequence ID" value="GAA4055546.1"/>
    <property type="molecule type" value="Genomic_DNA"/>
</dbReference>
<dbReference type="Proteomes" id="UP001501469">
    <property type="component" value="Unassembled WGS sequence"/>
</dbReference>